<dbReference type="AlphaFoldDB" id="A0A1V6XN99"/>
<dbReference type="EMBL" id="MOOB01000065">
    <property type="protein sequence ID" value="OQE76644.1"/>
    <property type="molecule type" value="Genomic_DNA"/>
</dbReference>
<comment type="caution">
    <text evidence="1">The sequence shown here is derived from an EMBL/GenBank/DDBJ whole genome shotgun (WGS) entry which is preliminary data.</text>
</comment>
<gene>
    <name evidence="1" type="ORF">PENNAL_c0065G02520</name>
</gene>
<dbReference type="STRING" id="60175.A0A1V6XN99"/>
<sequence>MSYTDDDHWYILIKDQTGFGGFHLGPRIVIFSSYGSPTGGPIAAVGSTLGYLGPQQRVSIKPSIVQYSPRIALFYNREEFDDVVSRYCRNDRFLINLDNFDNTAHDYMFELTNGHPGAVDGVLRMLEKVYYSGLKYDDKFKIEEADIRRTLDQNEQAFDFFKQTTVWHSFVSEKNLPTCGTNPAESENMLR</sequence>
<accession>A0A1V6XN99</accession>
<organism evidence="1 2">
    <name type="scientific">Penicillium nalgiovense</name>
    <dbReference type="NCBI Taxonomy" id="60175"/>
    <lineage>
        <taxon>Eukaryota</taxon>
        <taxon>Fungi</taxon>
        <taxon>Dikarya</taxon>
        <taxon>Ascomycota</taxon>
        <taxon>Pezizomycotina</taxon>
        <taxon>Eurotiomycetes</taxon>
        <taxon>Eurotiomycetidae</taxon>
        <taxon>Eurotiales</taxon>
        <taxon>Aspergillaceae</taxon>
        <taxon>Penicillium</taxon>
    </lineage>
</organism>
<name>A0A1V6XN99_PENNA</name>
<reference evidence="2" key="1">
    <citation type="journal article" date="2017" name="Nat. Microbiol.">
        <title>Global analysis of biosynthetic gene clusters reveals vast potential of secondary metabolite production in Penicillium species.</title>
        <authorList>
            <person name="Nielsen J.C."/>
            <person name="Grijseels S."/>
            <person name="Prigent S."/>
            <person name="Ji B."/>
            <person name="Dainat J."/>
            <person name="Nielsen K.F."/>
            <person name="Frisvad J.C."/>
            <person name="Workman M."/>
            <person name="Nielsen J."/>
        </authorList>
    </citation>
    <scope>NUCLEOTIDE SEQUENCE [LARGE SCALE GENOMIC DNA]</scope>
    <source>
        <strain evidence="2">IBT 13039</strain>
    </source>
</reference>
<proteinExistence type="predicted"/>
<keyword evidence="2" id="KW-1185">Reference proteome</keyword>
<evidence type="ECO:0000313" key="2">
    <source>
        <dbReference type="Proteomes" id="UP000191691"/>
    </source>
</evidence>
<evidence type="ECO:0000313" key="1">
    <source>
        <dbReference type="EMBL" id="OQE76644.1"/>
    </source>
</evidence>
<protein>
    <submittedName>
        <fullName evidence="1">Uncharacterized protein</fullName>
    </submittedName>
</protein>
<dbReference type="Proteomes" id="UP000191691">
    <property type="component" value="Unassembled WGS sequence"/>
</dbReference>